<organism evidence="1">
    <name type="scientific">Rhizophora mucronata</name>
    <name type="common">Asiatic mangrove</name>
    <dbReference type="NCBI Taxonomy" id="61149"/>
    <lineage>
        <taxon>Eukaryota</taxon>
        <taxon>Viridiplantae</taxon>
        <taxon>Streptophyta</taxon>
        <taxon>Embryophyta</taxon>
        <taxon>Tracheophyta</taxon>
        <taxon>Spermatophyta</taxon>
        <taxon>Magnoliopsida</taxon>
        <taxon>eudicotyledons</taxon>
        <taxon>Gunneridae</taxon>
        <taxon>Pentapetalae</taxon>
        <taxon>rosids</taxon>
        <taxon>fabids</taxon>
        <taxon>Malpighiales</taxon>
        <taxon>Rhizophoraceae</taxon>
        <taxon>Rhizophora</taxon>
    </lineage>
</organism>
<reference evidence="1" key="1">
    <citation type="submission" date="2018-02" db="EMBL/GenBank/DDBJ databases">
        <title>Rhizophora mucronata_Transcriptome.</title>
        <authorList>
            <person name="Meera S.P."/>
            <person name="Sreeshan A."/>
            <person name="Augustine A."/>
        </authorList>
    </citation>
    <scope>NUCLEOTIDE SEQUENCE</scope>
    <source>
        <tissue evidence="1">Leaf</tissue>
    </source>
</reference>
<sequence>MLLVVVTKKLCSRCYGEFLHFLRFLWTAHTVLSQIHNFEILCVFSQGKRVLIIGK</sequence>
<dbReference type="EMBL" id="GGEC01078197">
    <property type="protein sequence ID" value="MBX58681.1"/>
    <property type="molecule type" value="Transcribed_RNA"/>
</dbReference>
<proteinExistence type="predicted"/>
<name>A0A2P2PVA8_RHIMU</name>
<evidence type="ECO:0000313" key="1">
    <source>
        <dbReference type="EMBL" id="MBX58681.1"/>
    </source>
</evidence>
<protein>
    <submittedName>
        <fullName evidence="1">Uncharacterized protein</fullName>
    </submittedName>
</protein>
<accession>A0A2P2PVA8</accession>
<dbReference type="AlphaFoldDB" id="A0A2P2PVA8"/>